<dbReference type="EMBL" id="MU118093">
    <property type="protein sequence ID" value="KAF9645357.1"/>
    <property type="molecule type" value="Genomic_DNA"/>
</dbReference>
<reference evidence="1" key="1">
    <citation type="submission" date="2019-10" db="EMBL/GenBank/DDBJ databases">
        <authorList>
            <consortium name="DOE Joint Genome Institute"/>
            <person name="Kuo A."/>
            <person name="Miyauchi S."/>
            <person name="Kiss E."/>
            <person name="Drula E."/>
            <person name="Kohler A."/>
            <person name="Sanchez-Garcia M."/>
            <person name="Andreopoulos B."/>
            <person name="Barry K.W."/>
            <person name="Bonito G."/>
            <person name="Buee M."/>
            <person name="Carver A."/>
            <person name="Chen C."/>
            <person name="Cichocki N."/>
            <person name="Clum A."/>
            <person name="Culley D."/>
            <person name="Crous P.W."/>
            <person name="Fauchery L."/>
            <person name="Girlanda M."/>
            <person name="Hayes R."/>
            <person name="Keri Z."/>
            <person name="Labutti K."/>
            <person name="Lipzen A."/>
            <person name="Lombard V."/>
            <person name="Magnuson J."/>
            <person name="Maillard F."/>
            <person name="Morin E."/>
            <person name="Murat C."/>
            <person name="Nolan M."/>
            <person name="Ohm R."/>
            <person name="Pangilinan J."/>
            <person name="Pereira M."/>
            <person name="Perotto S."/>
            <person name="Peter M."/>
            <person name="Riley R."/>
            <person name="Sitrit Y."/>
            <person name="Stielow B."/>
            <person name="Szollosi G."/>
            <person name="Zifcakova L."/>
            <person name="Stursova M."/>
            <person name="Spatafora J.W."/>
            <person name="Tedersoo L."/>
            <person name="Vaario L.-M."/>
            <person name="Yamada A."/>
            <person name="Yan M."/>
            <person name="Wang P."/>
            <person name="Xu J."/>
            <person name="Bruns T."/>
            <person name="Baldrian P."/>
            <person name="Vilgalys R."/>
            <person name="Henrissat B."/>
            <person name="Grigoriev I.V."/>
            <person name="Hibbett D."/>
            <person name="Nagy L.G."/>
            <person name="Martin F.M."/>
        </authorList>
    </citation>
    <scope>NUCLEOTIDE SEQUENCE</scope>
    <source>
        <strain evidence="1">P2</strain>
    </source>
</reference>
<evidence type="ECO:0000313" key="1">
    <source>
        <dbReference type="EMBL" id="KAF9645357.1"/>
    </source>
</evidence>
<keyword evidence="2" id="KW-1185">Reference proteome</keyword>
<dbReference type="Proteomes" id="UP000886501">
    <property type="component" value="Unassembled WGS sequence"/>
</dbReference>
<name>A0ACB6Z720_THEGA</name>
<reference evidence="1" key="2">
    <citation type="journal article" date="2020" name="Nat. Commun.">
        <title>Large-scale genome sequencing of mycorrhizal fungi provides insights into the early evolution of symbiotic traits.</title>
        <authorList>
            <person name="Miyauchi S."/>
            <person name="Kiss E."/>
            <person name="Kuo A."/>
            <person name="Drula E."/>
            <person name="Kohler A."/>
            <person name="Sanchez-Garcia M."/>
            <person name="Morin E."/>
            <person name="Andreopoulos B."/>
            <person name="Barry K.W."/>
            <person name="Bonito G."/>
            <person name="Buee M."/>
            <person name="Carver A."/>
            <person name="Chen C."/>
            <person name="Cichocki N."/>
            <person name="Clum A."/>
            <person name="Culley D."/>
            <person name="Crous P.W."/>
            <person name="Fauchery L."/>
            <person name="Girlanda M."/>
            <person name="Hayes R.D."/>
            <person name="Keri Z."/>
            <person name="LaButti K."/>
            <person name="Lipzen A."/>
            <person name="Lombard V."/>
            <person name="Magnuson J."/>
            <person name="Maillard F."/>
            <person name="Murat C."/>
            <person name="Nolan M."/>
            <person name="Ohm R.A."/>
            <person name="Pangilinan J."/>
            <person name="Pereira M.F."/>
            <person name="Perotto S."/>
            <person name="Peter M."/>
            <person name="Pfister S."/>
            <person name="Riley R."/>
            <person name="Sitrit Y."/>
            <person name="Stielow J.B."/>
            <person name="Szollosi G."/>
            <person name="Zifcakova L."/>
            <person name="Stursova M."/>
            <person name="Spatafora J.W."/>
            <person name="Tedersoo L."/>
            <person name="Vaario L.M."/>
            <person name="Yamada A."/>
            <person name="Yan M."/>
            <person name="Wang P."/>
            <person name="Xu J."/>
            <person name="Bruns T."/>
            <person name="Baldrian P."/>
            <person name="Vilgalys R."/>
            <person name="Dunand C."/>
            <person name="Henrissat B."/>
            <person name="Grigoriev I.V."/>
            <person name="Hibbett D."/>
            <person name="Nagy L.G."/>
            <person name="Martin F.M."/>
        </authorList>
    </citation>
    <scope>NUCLEOTIDE SEQUENCE</scope>
    <source>
        <strain evidence="1">P2</strain>
    </source>
</reference>
<proteinExistence type="predicted"/>
<sequence>MPMTHIPLSGLEIETDSISSKTSTLQDIISPSVMSNTQRDILQIIRKEEDHAMSLLTASPLLSSLFLTYANRAATLDGPQAPSPIDVEWTEMKTLNSRLQEEIAVLQAQLNKETERAKTAEDCVEALRAQLSSVKDANHDLKTAVSKNRIRLEAITSEYVECKKEAEDTIAELRVTVDREASARAALSQVIADQQITIALLQEQNTNSSQPPAIVKERPAPLLTRLSRISDTSAPAKNKVTTKQIDADKQEGDTSRKDYTDQPDDKNQDTTKSRSTPEPSKQEKKDKPTVSINGPVTNKTNRPGGDFQWF</sequence>
<accession>A0ACB6Z720</accession>
<gene>
    <name evidence="1" type="ORF">BDM02DRAFT_3262963</name>
</gene>
<evidence type="ECO:0000313" key="2">
    <source>
        <dbReference type="Proteomes" id="UP000886501"/>
    </source>
</evidence>
<comment type="caution">
    <text evidence="1">The sequence shown here is derived from an EMBL/GenBank/DDBJ whole genome shotgun (WGS) entry which is preliminary data.</text>
</comment>
<organism evidence="1 2">
    <name type="scientific">Thelephora ganbajun</name>
    <name type="common">Ganba fungus</name>
    <dbReference type="NCBI Taxonomy" id="370292"/>
    <lineage>
        <taxon>Eukaryota</taxon>
        <taxon>Fungi</taxon>
        <taxon>Dikarya</taxon>
        <taxon>Basidiomycota</taxon>
        <taxon>Agaricomycotina</taxon>
        <taxon>Agaricomycetes</taxon>
        <taxon>Thelephorales</taxon>
        <taxon>Thelephoraceae</taxon>
        <taxon>Thelephora</taxon>
    </lineage>
</organism>
<protein>
    <submittedName>
        <fullName evidence="1">Uncharacterized protein</fullName>
    </submittedName>
</protein>